<evidence type="ECO:0000256" key="2">
    <source>
        <dbReference type="ARBA" id="ARBA00007779"/>
    </source>
</evidence>
<dbReference type="InterPro" id="IPR045122">
    <property type="entry name" value="Csc1-like"/>
</dbReference>
<reference evidence="13 14" key="1">
    <citation type="submission" date="2016-07" db="EMBL/GenBank/DDBJ databases">
        <title>Pervasive Adenine N6-methylation of Active Genes in Fungi.</title>
        <authorList>
            <consortium name="DOE Joint Genome Institute"/>
            <person name="Mondo S.J."/>
            <person name="Dannebaum R.O."/>
            <person name="Kuo R.C."/>
            <person name="Labutti K."/>
            <person name="Haridas S."/>
            <person name="Kuo A."/>
            <person name="Salamov A."/>
            <person name="Ahrendt S.R."/>
            <person name="Lipzen A."/>
            <person name="Sullivan W."/>
            <person name="Andreopoulos W.B."/>
            <person name="Clum A."/>
            <person name="Lindquist E."/>
            <person name="Daum C."/>
            <person name="Ramamoorthy G.K."/>
            <person name="Gryganskyi A."/>
            <person name="Culley D."/>
            <person name="Magnuson J.K."/>
            <person name="James T.Y."/>
            <person name="O'Malley M.A."/>
            <person name="Stajich J.E."/>
            <person name="Spatafora J.W."/>
            <person name="Visel A."/>
            <person name="Grigoriev I.V."/>
        </authorList>
    </citation>
    <scope>NUCLEOTIDE SEQUENCE [LARGE SCALE GENOMIC DNA]</scope>
    <source>
        <strain evidence="13 14">CBS 115471</strain>
    </source>
</reference>
<accession>A0A1Y1ZUV4</accession>
<dbReference type="Pfam" id="PF14703">
    <property type="entry name" value="PHM7_cyt"/>
    <property type="match status" value="1"/>
</dbReference>
<feature type="domain" description="CSC1/OSCA1-like 7TM region" evidence="9">
    <location>
        <begin position="426"/>
        <end position="700"/>
    </location>
</feature>
<dbReference type="InterPro" id="IPR032880">
    <property type="entry name" value="CSC1/OSCA1-like_N"/>
</dbReference>
<feature type="transmembrane region" description="Helical" evidence="8">
    <location>
        <begin position="181"/>
        <end position="203"/>
    </location>
</feature>
<dbReference type="InterPro" id="IPR027815">
    <property type="entry name" value="CSC1/OSCA1-like_cyt"/>
</dbReference>
<feature type="region of interest" description="Disordered" evidence="7">
    <location>
        <begin position="742"/>
        <end position="798"/>
    </location>
</feature>
<feature type="transmembrane region" description="Helical" evidence="8">
    <location>
        <begin position="519"/>
        <end position="547"/>
    </location>
</feature>
<evidence type="ECO:0000256" key="8">
    <source>
        <dbReference type="SAM" id="Phobius"/>
    </source>
</evidence>
<evidence type="ECO:0000256" key="6">
    <source>
        <dbReference type="ARBA" id="ARBA00023136"/>
    </source>
</evidence>
<feature type="transmembrane region" description="Helical" evidence="8">
    <location>
        <begin position="140"/>
        <end position="161"/>
    </location>
</feature>
<evidence type="ECO:0000259" key="11">
    <source>
        <dbReference type="Pfam" id="PF13967"/>
    </source>
</evidence>
<dbReference type="Pfam" id="PF12621">
    <property type="entry name" value="PHM7_ext"/>
    <property type="match status" value="1"/>
</dbReference>
<feature type="transmembrane region" description="Helical" evidence="8">
    <location>
        <begin position="474"/>
        <end position="498"/>
    </location>
</feature>
<proteinExistence type="inferred from homology"/>
<feature type="transmembrane region" description="Helical" evidence="8">
    <location>
        <begin position="427"/>
        <end position="454"/>
    </location>
</feature>
<organism evidence="13 14">
    <name type="scientific">Clohesyomyces aquaticus</name>
    <dbReference type="NCBI Taxonomy" id="1231657"/>
    <lineage>
        <taxon>Eukaryota</taxon>
        <taxon>Fungi</taxon>
        <taxon>Dikarya</taxon>
        <taxon>Ascomycota</taxon>
        <taxon>Pezizomycotina</taxon>
        <taxon>Dothideomycetes</taxon>
        <taxon>Pleosporomycetidae</taxon>
        <taxon>Pleosporales</taxon>
        <taxon>Lindgomycetaceae</taxon>
        <taxon>Clohesyomyces</taxon>
    </lineage>
</organism>
<dbReference type="Pfam" id="PF02714">
    <property type="entry name" value="RSN1_7TM"/>
    <property type="match status" value="1"/>
</dbReference>
<dbReference type="EMBL" id="MCFA01000036">
    <property type="protein sequence ID" value="ORY14002.1"/>
    <property type="molecule type" value="Genomic_DNA"/>
</dbReference>
<keyword evidence="14" id="KW-1185">Reference proteome</keyword>
<feature type="domain" description="10TM putative phosphate transporter extracellular tail" evidence="10">
    <location>
        <begin position="805"/>
        <end position="894"/>
    </location>
</feature>
<dbReference type="PANTHER" id="PTHR13018">
    <property type="entry name" value="PROBABLE MEMBRANE PROTEIN DUF221-RELATED"/>
    <property type="match status" value="1"/>
</dbReference>
<keyword evidence="6 8" id="KW-0472">Membrane</keyword>
<evidence type="ECO:0000259" key="10">
    <source>
        <dbReference type="Pfam" id="PF12621"/>
    </source>
</evidence>
<dbReference type="GO" id="GO:0005227">
    <property type="term" value="F:calcium-activated cation channel activity"/>
    <property type="evidence" value="ECO:0007669"/>
    <property type="project" value="InterPro"/>
</dbReference>
<feature type="transmembrane region" description="Helical" evidence="8">
    <location>
        <begin position="714"/>
        <end position="731"/>
    </location>
</feature>
<dbReference type="AlphaFoldDB" id="A0A1Y1ZUV4"/>
<sequence length="913" mass="101694">MLCALHSISSHTHSSWIAAARFLQLNAMDAVRLFTRADENNAGSSRDTPESNSASGLVSTLIPNLLIALLFVTLFFIFRRKFRRVYAPRTYIDSLGDERKTPAPSTSFFGWLTDFRRIDDRYILDHQSIDGYLFVRYFKLIVKICFLGCCITWPVLFPINITGGAGNTQLDLLSFSNVVSAYRYYAHALVSCVFLGFVMVMIARESFFTINIRQAYRRSPWGASRLSSRTVLFTSVPKTLTQTALFEMFPGVVHAWVASNCKELQELVDDRDKTAFKLEDGEVKLSKDANANRLKVLKGKKKAYGFNGHDTEDGSRYINPKDRPTHKLKFLIGKKVDTIEYGRQHLAELIPKITAEQDKHWNGQGDLVGAVFLEFDTQKSAQDAWVMMQNRKTKPNSKMAARQLGVLPQEVVWNNLRIGVPEHWARWAAATAFITVMIVFWAIPVAFVGSISNINYLADRFSWLKWILSIPKVILGVVTGLLPVVLLAVLMALVPIICRILAKLAGWVTLSQVELQTQSWYFAFQVVQVFLITTFSSAASSVVNQVIAKPGSALTLLSENLPKASNFYINFFILFGLSSFAGTLLNIGGFVTVVLLGRILPGGTPRKVFQKLINLSAPMWGSEFPKWVNLGVIALSYSCIAPLVLGFATVGMSLIYLAFRYNFLYTYETVIDTRGASYQHALQQLMTGVYLSEICLIGLFAIKVGDDRAAIGPLAIEVVLLVFTTIFHLSVRRALRSHETRVAYSDPVPTPQATDGADPENGRNGQTVDGAGMPTEKSTLPLTKSTSSPVPPPKPTRVPGFLSKFLNPEKNSVPNLATSLDAFYHTPQRPLPVEIAKRAYFNPAVTSPTPVLWIVRDEMGISAREVQNSRKAVLGLEITDEQATLDEKNKIVWKNGEEGNARAAPIWEEKIIY</sequence>
<comment type="subcellular location">
    <subcellularLocation>
        <location evidence="1">Membrane</location>
        <topology evidence="1">Multi-pass membrane protein</topology>
    </subcellularLocation>
</comment>
<keyword evidence="4 8" id="KW-0812">Transmembrane</keyword>
<evidence type="ECO:0000313" key="14">
    <source>
        <dbReference type="Proteomes" id="UP000193144"/>
    </source>
</evidence>
<evidence type="ECO:0000256" key="7">
    <source>
        <dbReference type="SAM" id="MobiDB-lite"/>
    </source>
</evidence>
<evidence type="ECO:0008006" key="15">
    <source>
        <dbReference type="Google" id="ProtNLM"/>
    </source>
</evidence>
<evidence type="ECO:0000259" key="12">
    <source>
        <dbReference type="Pfam" id="PF14703"/>
    </source>
</evidence>
<evidence type="ECO:0000256" key="3">
    <source>
        <dbReference type="ARBA" id="ARBA00022448"/>
    </source>
</evidence>
<feature type="compositionally biased region" description="Low complexity" evidence="7">
    <location>
        <begin position="778"/>
        <end position="788"/>
    </location>
</feature>
<dbReference type="PANTHER" id="PTHR13018:SF26">
    <property type="entry name" value="DOMAIN PROTEIN, PUTATIVE (AFU_ORTHOLOGUE AFUA_5G10920)-RELATED"/>
    <property type="match status" value="1"/>
</dbReference>
<gene>
    <name evidence="13" type="ORF">BCR34DRAFT_560961</name>
</gene>
<evidence type="ECO:0000256" key="5">
    <source>
        <dbReference type="ARBA" id="ARBA00022989"/>
    </source>
</evidence>
<name>A0A1Y1ZUV4_9PLEO</name>
<evidence type="ECO:0000256" key="4">
    <source>
        <dbReference type="ARBA" id="ARBA00022692"/>
    </source>
</evidence>
<protein>
    <recommendedName>
        <fullName evidence="15">DUF221-domain-containing protein</fullName>
    </recommendedName>
</protein>
<feature type="transmembrane region" description="Helical" evidence="8">
    <location>
        <begin position="567"/>
        <end position="597"/>
    </location>
</feature>
<dbReference type="GO" id="GO:0005886">
    <property type="term" value="C:plasma membrane"/>
    <property type="evidence" value="ECO:0007669"/>
    <property type="project" value="TreeGrafter"/>
</dbReference>
<feature type="domain" description="CSC1/OSCA1-like N-terminal transmembrane" evidence="11">
    <location>
        <begin position="57"/>
        <end position="205"/>
    </location>
</feature>
<keyword evidence="3" id="KW-0813">Transport</keyword>
<feature type="transmembrane region" description="Helical" evidence="8">
    <location>
        <begin position="681"/>
        <end position="702"/>
    </location>
</feature>
<evidence type="ECO:0000256" key="1">
    <source>
        <dbReference type="ARBA" id="ARBA00004141"/>
    </source>
</evidence>
<dbReference type="InterPro" id="IPR022257">
    <property type="entry name" value="PHM7_ext"/>
</dbReference>
<dbReference type="OrthoDB" id="1076608at2759"/>
<keyword evidence="5 8" id="KW-1133">Transmembrane helix</keyword>
<comment type="similarity">
    <text evidence="2">Belongs to the CSC1 (TC 1.A.17) family.</text>
</comment>
<feature type="transmembrane region" description="Helical" evidence="8">
    <location>
        <begin position="628"/>
        <end position="661"/>
    </location>
</feature>
<evidence type="ECO:0000259" key="9">
    <source>
        <dbReference type="Pfam" id="PF02714"/>
    </source>
</evidence>
<comment type="caution">
    <text evidence="13">The sequence shown here is derived from an EMBL/GenBank/DDBJ whole genome shotgun (WGS) entry which is preliminary data.</text>
</comment>
<dbReference type="Pfam" id="PF13967">
    <property type="entry name" value="RSN1_TM"/>
    <property type="match status" value="1"/>
</dbReference>
<feature type="transmembrane region" description="Helical" evidence="8">
    <location>
        <begin position="57"/>
        <end position="78"/>
    </location>
</feature>
<dbReference type="InterPro" id="IPR003864">
    <property type="entry name" value="CSC1/OSCA1-like_7TM"/>
</dbReference>
<dbReference type="Proteomes" id="UP000193144">
    <property type="component" value="Unassembled WGS sequence"/>
</dbReference>
<evidence type="ECO:0000313" key="13">
    <source>
        <dbReference type="EMBL" id="ORY14002.1"/>
    </source>
</evidence>
<feature type="domain" description="CSC1/OSCA1-like cytosolic" evidence="12">
    <location>
        <begin position="228"/>
        <end position="415"/>
    </location>
</feature>